<dbReference type="RefSeq" id="WP_186443192.1">
    <property type="nucleotide sequence ID" value="NZ_VLLC01000039.1"/>
</dbReference>
<dbReference type="GO" id="GO:0016810">
    <property type="term" value="F:hydrolase activity, acting on carbon-nitrogen (but not peptide) bonds"/>
    <property type="evidence" value="ECO:0007669"/>
    <property type="project" value="InterPro"/>
</dbReference>
<dbReference type="EMBL" id="VLLC01000039">
    <property type="protein sequence ID" value="TWI64824.1"/>
    <property type="molecule type" value="Genomic_DNA"/>
</dbReference>
<dbReference type="Pfam" id="PF01979">
    <property type="entry name" value="Amidohydro_1"/>
    <property type="match status" value="1"/>
</dbReference>
<dbReference type="AlphaFoldDB" id="A0A562R8C9"/>
<evidence type="ECO:0000256" key="1">
    <source>
        <dbReference type="ARBA" id="ARBA00022801"/>
    </source>
</evidence>
<keyword evidence="1 3" id="KW-0378">Hydrolase</keyword>
<organism evidence="3 4">
    <name type="scientific">Desulfobotulus alkaliphilus</name>
    <dbReference type="NCBI Taxonomy" id="622671"/>
    <lineage>
        <taxon>Bacteria</taxon>
        <taxon>Pseudomonadati</taxon>
        <taxon>Thermodesulfobacteriota</taxon>
        <taxon>Desulfobacteria</taxon>
        <taxon>Desulfobacterales</taxon>
        <taxon>Desulfobacteraceae</taxon>
        <taxon>Desulfobotulus</taxon>
    </lineage>
</organism>
<dbReference type="Gene3D" id="3.20.20.140">
    <property type="entry name" value="Metal-dependent hydrolases"/>
    <property type="match status" value="1"/>
</dbReference>
<protein>
    <submittedName>
        <fullName evidence="3">Cytosine/adenosine deaminase-related metal-dependent hydrolase</fullName>
    </submittedName>
</protein>
<dbReference type="InterPro" id="IPR050287">
    <property type="entry name" value="MTA/SAH_deaminase"/>
</dbReference>
<gene>
    <name evidence="3" type="ORF">LZ24_03092</name>
</gene>
<dbReference type="InterPro" id="IPR006680">
    <property type="entry name" value="Amidohydro-rel"/>
</dbReference>
<dbReference type="Proteomes" id="UP000318307">
    <property type="component" value="Unassembled WGS sequence"/>
</dbReference>
<dbReference type="PANTHER" id="PTHR43794">
    <property type="entry name" value="AMINOHYDROLASE SSNA-RELATED"/>
    <property type="match status" value="1"/>
</dbReference>
<accession>A0A562R8C9</accession>
<sequence>MPEVCEGIHRARHVVLDGGRVMENAWLHVEGGRILDVGRGRIPSGLAVTDHGERGLFPCFVNAHTHLELSTLGLVDAEGGFEKWVQRLMEARSGFGPEELILGVREALFAMKAGGTMALGDVTTLGLSEEAIYGSGLGGIVFHESVGNHRQEVLPRKSSEKKPGFSLAGHGPHSTAPGLLLELKHKASACGLPFSIHLAESAGERAFIRGDNPVWASFLDQRGVDHGDWPLPAGSPVRYADTLGILDPATLCVHLVHADIKDIRILADQGCAVCLCPRSNMYLHGMLPDLGTMVAEGIRPCLGTDSPASTPSLSMAHELAFAAGRWAWLDPAFLFNMASLHGAEALGIDMDYGSLTPGKRACFLVAEAGGHHPVADFVALPEIVEVYG</sequence>
<reference evidence="3 4" key="1">
    <citation type="submission" date="2019-07" db="EMBL/GenBank/DDBJ databases">
        <title>Genome sequencing of 100 strains of the haloalkaliphilic chemolithoautotrophic sulfur-oxidizing bacterium Thioalkalivibrio.</title>
        <authorList>
            <person name="Muyzer G."/>
        </authorList>
    </citation>
    <scope>NUCLEOTIDE SEQUENCE [LARGE SCALE GENOMIC DNA]</scope>
    <source>
        <strain evidence="3 4">ASO4-4</strain>
    </source>
</reference>
<dbReference type="InterPro" id="IPR011059">
    <property type="entry name" value="Metal-dep_hydrolase_composite"/>
</dbReference>
<dbReference type="InterPro" id="IPR032466">
    <property type="entry name" value="Metal_Hydrolase"/>
</dbReference>
<name>A0A562R8C9_9BACT</name>
<dbReference type="SUPFAM" id="SSF51556">
    <property type="entry name" value="Metallo-dependent hydrolases"/>
    <property type="match status" value="1"/>
</dbReference>
<evidence type="ECO:0000313" key="4">
    <source>
        <dbReference type="Proteomes" id="UP000318307"/>
    </source>
</evidence>
<keyword evidence="4" id="KW-1185">Reference proteome</keyword>
<proteinExistence type="predicted"/>
<dbReference type="SUPFAM" id="SSF51338">
    <property type="entry name" value="Composite domain of metallo-dependent hydrolases"/>
    <property type="match status" value="1"/>
</dbReference>
<feature type="domain" description="Amidohydrolase-related" evidence="2">
    <location>
        <begin position="56"/>
        <end position="381"/>
    </location>
</feature>
<evidence type="ECO:0000313" key="3">
    <source>
        <dbReference type="EMBL" id="TWI64824.1"/>
    </source>
</evidence>
<comment type="caution">
    <text evidence="3">The sequence shown here is derived from an EMBL/GenBank/DDBJ whole genome shotgun (WGS) entry which is preliminary data.</text>
</comment>
<dbReference type="PANTHER" id="PTHR43794:SF11">
    <property type="entry name" value="AMIDOHYDROLASE-RELATED DOMAIN-CONTAINING PROTEIN"/>
    <property type="match status" value="1"/>
</dbReference>
<evidence type="ECO:0000259" key="2">
    <source>
        <dbReference type="Pfam" id="PF01979"/>
    </source>
</evidence>